<evidence type="ECO:0000256" key="4">
    <source>
        <dbReference type="ARBA" id="ARBA00022692"/>
    </source>
</evidence>
<comment type="similarity">
    <text evidence="8">Belongs to the PpiD chaperone family.</text>
</comment>
<dbReference type="SUPFAM" id="SSF54534">
    <property type="entry name" value="FKBP-like"/>
    <property type="match status" value="1"/>
</dbReference>
<keyword evidence="4 12" id="KW-0812">Transmembrane</keyword>
<proteinExistence type="inferred from homology"/>
<keyword evidence="11" id="KW-0697">Rotamase</keyword>
<feature type="domain" description="PpiC" evidence="13">
    <location>
        <begin position="339"/>
        <end position="447"/>
    </location>
</feature>
<dbReference type="Gene3D" id="1.10.4030.10">
    <property type="entry name" value="Porin chaperone SurA, peptide-binding domain"/>
    <property type="match status" value="1"/>
</dbReference>
<dbReference type="InterPro" id="IPR027304">
    <property type="entry name" value="Trigger_fact/SurA_dom_sf"/>
</dbReference>
<reference evidence="14 15" key="1">
    <citation type="submission" date="2014-06" db="EMBL/GenBank/DDBJ databases">
        <title>Genome sequence of the intracellular symbiont Blattabacterium cuenoti, strain CPU2 from the wood feeding cockroach Cryptocercus punctulatus.</title>
        <authorList>
            <person name="Kinjo Y."/>
            <person name="Ohkuma M."/>
            <person name="Tokuda G."/>
        </authorList>
    </citation>
    <scope>NUCLEOTIDE SEQUENCE [LARGE SCALE GENOMIC DNA]</scope>
    <source>
        <strain evidence="14 15">CPU2</strain>
    </source>
</reference>
<evidence type="ECO:0000256" key="3">
    <source>
        <dbReference type="ARBA" id="ARBA00022519"/>
    </source>
</evidence>
<accession>A0AAD1FRW2</accession>
<dbReference type="PROSITE" id="PS50198">
    <property type="entry name" value="PPIC_PPIASE_2"/>
    <property type="match status" value="1"/>
</dbReference>
<dbReference type="Pfam" id="PF13623">
    <property type="entry name" value="SurA_N_2"/>
    <property type="match status" value="1"/>
</dbReference>
<evidence type="ECO:0000256" key="6">
    <source>
        <dbReference type="ARBA" id="ARBA00023136"/>
    </source>
</evidence>
<keyword evidence="7" id="KW-0143">Chaperone</keyword>
<evidence type="ECO:0000256" key="12">
    <source>
        <dbReference type="SAM" id="Phobius"/>
    </source>
</evidence>
<dbReference type="PANTHER" id="PTHR47529">
    <property type="entry name" value="PEPTIDYL-PROLYL CIS-TRANS ISOMERASE D"/>
    <property type="match status" value="1"/>
</dbReference>
<dbReference type="EMBL" id="AP014610">
    <property type="protein sequence ID" value="BBA17996.1"/>
    <property type="molecule type" value="Genomic_DNA"/>
</dbReference>
<protein>
    <recommendedName>
        <fullName evidence="9">Periplasmic chaperone PpiD</fullName>
    </recommendedName>
    <alternativeName>
        <fullName evidence="10">Periplasmic folding chaperone</fullName>
    </alternativeName>
</protein>
<evidence type="ECO:0000313" key="15">
    <source>
        <dbReference type="Proteomes" id="UP000262607"/>
    </source>
</evidence>
<evidence type="ECO:0000256" key="9">
    <source>
        <dbReference type="ARBA" id="ARBA00040743"/>
    </source>
</evidence>
<dbReference type="InterPro" id="IPR046357">
    <property type="entry name" value="PPIase_dom_sf"/>
</dbReference>
<evidence type="ECO:0000259" key="13">
    <source>
        <dbReference type="PROSITE" id="PS50198"/>
    </source>
</evidence>
<dbReference type="InterPro" id="IPR000297">
    <property type="entry name" value="PPIase_PpiC"/>
</dbReference>
<dbReference type="InterPro" id="IPR052029">
    <property type="entry name" value="PpiD_chaperone"/>
</dbReference>
<sequence>MSFLEKIRKNTWILFMFIGIALLSFILDPNILFKFFTRNSNIIGKVNGENISIKEYVDCFQFLKRLRQEEPDFYLKNEAWNLLIHEKLLNQQALKLGLQITDKDFWNAISKQSIYSYISEFQDSNGNLDMNKFKLYLKKLEKKTIVTNSQIEEEKNIWSYEKNNIPKRILAKKYIEMLMYGLNTSSVEAELNYKEKNSFSIVDYIFIPYSEIEHKYNIYLEDSEIKNYIKKHKFLYKKENLRSLSFAIIRSKPSLEDERDMENKMKELFQKFKYTNQNSIFVSKKSEKSFDPNFYLKKNLPIFLQNFIIQKNKNGSMFGPLKVGNTYIIAKIIGKKMISDSVLSSHILISHKNAIRSSNKRTEKKAEEIAKKIYNILKKDPSKFDSLVQEKSDDTVNDKKNKGSLGWLKYEEQNSFGTFNIFNEENKNGTIGLTKTEYGYHILRIDKKSPIESAYQFAVIIKTLIPSKKTENFISNNVRKFIIKNKNSNLNTFIKNARSKEYETIFLKNVRYNQWTISDLNTELDREIINWSFEKKRKERDIKIIYNSNRDCIIVYLSNIQKRVFPIEKIKNNLIIFLRKKKIEKLLYNIIERKSISRNLEKIAFYFSKKIKKNYKINFFDSMINNYKEPKVVGSSFSLKLKNTSKPIFGKNGIFFIKPLKNIYNYKKPSYFSYEIEVLNSFLRKKILESLAKKLINNSKIKDYRTNF</sequence>
<dbReference type="AlphaFoldDB" id="A0AAD1FRW2"/>
<keyword evidence="5 12" id="KW-1133">Transmembrane helix</keyword>
<keyword evidence="6 12" id="KW-0472">Membrane</keyword>
<dbReference type="GeneID" id="66556550"/>
<evidence type="ECO:0000256" key="5">
    <source>
        <dbReference type="ARBA" id="ARBA00022989"/>
    </source>
</evidence>
<feature type="transmembrane region" description="Helical" evidence="12">
    <location>
        <begin position="12"/>
        <end position="33"/>
    </location>
</feature>
<evidence type="ECO:0000256" key="2">
    <source>
        <dbReference type="ARBA" id="ARBA00022475"/>
    </source>
</evidence>
<dbReference type="Gene3D" id="3.10.50.40">
    <property type="match status" value="1"/>
</dbReference>
<dbReference type="Proteomes" id="UP000262607">
    <property type="component" value="Chromosome"/>
</dbReference>
<keyword evidence="2" id="KW-1003">Cell membrane</keyword>
<dbReference type="PANTHER" id="PTHR47529:SF1">
    <property type="entry name" value="PERIPLASMIC CHAPERONE PPID"/>
    <property type="match status" value="1"/>
</dbReference>
<dbReference type="RefSeq" id="WP_110548540.1">
    <property type="nucleotide sequence ID" value="NZ_AP014610.1"/>
</dbReference>
<gene>
    <name evidence="14" type="primary">ppiC</name>
    <name evidence="14" type="ORF">CPU2_518</name>
</gene>
<dbReference type="GO" id="GO:0005886">
    <property type="term" value="C:plasma membrane"/>
    <property type="evidence" value="ECO:0007669"/>
    <property type="project" value="UniProtKB-SubCell"/>
</dbReference>
<evidence type="ECO:0000313" key="14">
    <source>
        <dbReference type="EMBL" id="BBA17996.1"/>
    </source>
</evidence>
<evidence type="ECO:0000256" key="7">
    <source>
        <dbReference type="ARBA" id="ARBA00023186"/>
    </source>
</evidence>
<organism evidence="14 15">
    <name type="scientific">Blattabacterium punctulatus CPU2</name>
    <dbReference type="NCBI Taxonomy" id="1457032"/>
    <lineage>
        <taxon>Bacteria</taxon>
        <taxon>Pseudomonadati</taxon>
        <taxon>Bacteroidota</taxon>
        <taxon>Flavobacteriia</taxon>
        <taxon>Flavobacteriales</taxon>
        <taxon>Blattabacteriaceae</taxon>
        <taxon>Blattabacterium</taxon>
    </lineage>
</organism>
<evidence type="ECO:0000256" key="11">
    <source>
        <dbReference type="PROSITE-ProRule" id="PRU00278"/>
    </source>
</evidence>
<dbReference type="GO" id="GO:0003755">
    <property type="term" value="F:peptidyl-prolyl cis-trans isomerase activity"/>
    <property type="evidence" value="ECO:0007669"/>
    <property type="project" value="UniProtKB-KW"/>
</dbReference>
<dbReference type="Pfam" id="PF13616">
    <property type="entry name" value="Rotamase_3"/>
    <property type="match status" value="1"/>
</dbReference>
<evidence type="ECO:0000256" key="10">
    <source>
        <dbReference type="ARBA" id="ARBA00042775"/>
    </source>
</evidence>
<evidence type="ECO:0000256" key="8">
    <source>
        <dbReference type="ARBA" id="ARBA00038408"/>
    </source>
</evidence>
<dbReference type="SUPFAM" id="SSF109998">
    <property type="entry name" value="Triger factor/SurA peptide-binding domain-like"/>
    <property type="match status" value="1"/>
</dbReference>
<keyword evidence="3" id="KW-0997">Cell inner membrane</keyword>
<name>A0AAD1FRW2_9FLAO</name>
<keyword evidence="11 14" id="KW-0413">Isomerase</keyword>
<evidence type="ECO:0000256" key="1">
    <source>
        <dbReference type="ARBA" id="ARBA00004382"/>
    </source>
</evidence>
<comment type="subcellular location">
    <subcellularLocation>
        <location evidence="1">Cell inner membrane</location>
        <topology evidence="1">Single-pass type II membrane protein</topology>
        <orientation evidence="1">Periplasmic side</orientation>
    </subcellularLocation>
</comment>